<dbReference type="Pfam" id="PF04438">
    <property type="entry name" value="zf-HIT"/>
    <property type="match status" value="1"/>
</dbReference>
<dbReference type="EMBL" id="ABEU02000009">
    <property type="protein sequence ID" value="PNR48241.1"/>
    <property type="molecule type" value="Genomic_DNA"/>
</dbReference>
<dbReference type="GO" id="GO:0008270">
    <property type="term" value="F:zinc ion binding"/>
    <property type="evidence" value="ECO:0007669"/>
    <property type="project" value="UniProtKB-KW"/>
</dbReference>
<sequence>MSTPSNFYKNSAYKYARDFDLSSVLDNLRAYRVATGSDPGPLDTNPGQELQHGKTEGRRDKEKHHPYSRVKSKKTEEKRSSIIQASDVAKFNLESLGYNPFADAGPRGNASSVLGFDAYERSSDSKRGSQAGRVNAPDRNALSSLLGFNSIGDNSSDDEDTDTDVGVSSTVNGSSTVLEQQNCSDQIIAKRVDQKFAAPGEPECVVCGRFGAYICDETEDDVCSLECKQEVLQLRTANRVKLTSESDVSFRAPSTPQGALQLPEEEPDKWDYKKNRYNYRHTSLSTFRCWKCKRPGHLPEDCVVSMGIPAQSSSDSRQYNVPPTFSAGPMLQDLYRRCKEIEGQAKASKCDKCGINFNLAYCLDCGKTFCDSQGHLSSHMQENPSHRRMYSRKLHRLVKCCKGPCPVVDMRELLACNSCLSEAFDKYYSMYNATWKGAGLKLIVNAICCDAHFNWHRMNCGNVDVEDSASLLRKDGSDLHGSQFNEFLF</sequence>
<evidence type="ECO:0000256" key="2">
    <source>
        <dbReference type="SAM" id="MobiDB-lite"/>
    </source>
</evidence>
<dbReference type="CDD" id="cd23022">
    <property type="entry name" value="zf-HIT_DDX59"/>
    <property type="match status" value="1"/>
</dbReference>
<feature type="compositionally biased region" description="Basic and acidic residues" evidence="2">
    <location>
        <begin position="51"/>
        <end position="65"/>
    </location>
</feature>
<dbReference type="PANTHER" id="PTHR48453:SF1">
    <property type="entry name" value="CCHC-TYPE DOMAIN-CONTAINING PROTEIN"/>
    <property type="match status" value="1"/>
</dbReference>
<proteinExistence type="predicted"/>
<dbReference type="OrthoDB" id="10070154at2759"/>
<name>A9TS20_PHYPA</name>
<keyword evidence="1" id="KW-0479">Metal-binding</keyword>
<dbReference type="HOGENOM" id="CLU_630732_0_0_1"/>
<organism evidence="4">
    <name type="scientific">Physcomitrium patens</name>
    <name type="common">Spreading-leaved earth moss</name>
    <name type="synonym">Physcomitrella patens</name>
    <dbReference type="NCBI Taxonomy" id="3218"/>
    <lineage>
        <taxon>Eukaryota</taxon>
        <taxon>Viridiplantae</taxon>
        <taxon>Streptophyta</taxon>
        <taxon>Embryophyta</taxon>
        <taxon>Bryophyta</taxon>
        <taxon>Bryophytina</taxon>
        <taxon>Bryopsida</taxon>
        <taxon>Funariidae</taxon>
        <taxon>Funariales</taxon>
        <taxon>Funariaceae</taxon>
        <taxon>Physcomitrium</taxon>
    </lineage>
</organism>
<dbReference type="STRING" id="3218.A9TS20"/>
<dbReference type="GeneID" id="112287142"/>
<dbReference type="EnsemblPlants" id="Pp3c9_14850V3.2">
    <property type="protein sequence ID" value="Pp3c9_14850V3.2"/>
    <property type="gene ID" value="Pp3c9_14850"/>
</dbReference>
<dbReference type="PROSITE" id="PS50158">
    <property type="entry name" value="ZF_CCHC"/>
    <property type="match status" value="1"/>
</dbReference>
<keyword evidence="1" id="KW-0862">Zinc</keyword>
<keyword evidence="1" id="KW-0863">Zinc-finger</keyword>
<protein>
    <recommendedName>
        <fullName evidence="3">CCHC-type domain-containing protein</fullName>
    </recommendedName>
</protein>
<evidence type="ECO:0000259" key="3">
    <source>
        <dbReference type="PROSITE" id="PS50158"/>
    </source>
</evidence>
<reference evidence="4 6" key="1">
    <citation type="journal article" date="2008" name="Science">
        <title>The Physcomitrella genome reveals evolutionary insights into the conquest of land by plants.</title>
        <authorList>
            <person name="Rensing S."/>
            <person name="Lang D."/>
            <person name="Zimmer A."/>
            <person name="Terry A."/>
            <person name="Salamov A."/>
            <person name="Shapiro H."/>
            <person name="Nishiyama T."/>
            <person name="Perroud P.-F."/>
            <person name="Lindquist E."/>
            <person name="Kamisugi Y."/>
            <person name="Tanahashi T."/>
            <person name="Sakakibara K."/>
            <person name="Fujita T."/>
            <person name="Oishi K."/>
            <person name="Shin-I T."/>
            <person name="Kuroki Y."/>
            <person name="Toyoda A."/>
            <person name="Suzuki Y."/>
            <person name="Hashimoto A."/>
            <person name="Yamaguchi K."/>
            <person name="Sugano A."/>
            <person name="Kohara Y."/>
            <person name="Fujiyama A."/>
            <person name="Anterola A."/>
            <person name="Aoki S."/>
            <person name="Ashton N."/>
            <person name="Barbazuk W.B."/>
            <person name="Barker E."/>
            <person name="Bennetzen J."/>
            <person name="Bezanilla M."/>
            <person name="Blankenship R."/>
            <person name="Cho S.H."/>
            <person name="Dutcher S."/>
            <person name="Estelle M."/>
            <person name="Fawcett J.A."/>
            <person name="Gundlach H."/>
            <person name="Hanada K."/>
            <person name="Heyl A."/>
            <person name="Hicks K.A."/>
            <person name="Hugh J."/>
            <person name="Lohr M."/>
            <person name="Mayer K."/>
            <person name="Melkozernov A."/>
            <person name="Murata T."/>
            <person name="Nelson D."/>
            <person name="Pils B."/>
            <person name="Prigge M."/>
            <person name="Reiss B."/>
            <person name="Renner T."/>
            <person name="Rombauts S."/>
            <person name="Rushton P."/>
            <person name="Sanderfoot A."/>
            <person name="Schween G."/>
            <person name="Shiu S.-H."/>
            <person name="Stueber K."/>
            <person name="Theodoulou F.L."/>
            <person name="Tu H."/>
            <person name="Van de Peer Y."/>
            <person name="Verrier P.J."/>
            <person name="Waters E."/>
            <person name="Wood A."/>
            <person name="Yang L."/>
            <person name="Cove D."/>
            <person name="Cuming A."/>
            <person name="Hasebe M."/>
            <person name="Lucas S."/>
            <person name="Mishler D.B."/>
            <person name="Reski R."/>
            <person name="Grigoriev I."/>
            <person name="Quatrano R.S."/>
            <person name="Boore J.L."/>
        </authorList>
    </citation>
    <scope>NUCLEOTIDE SEQUENCE [LARGE SCALE GENOMIC DNA]</scope>
    <source>
        <strain evidence="5 6">cv. Gransden 2004</strain>
    </source>
</reference>
<dbReference type="Gramene" id="Pp3c9_14850V3.1">
    <property type="protein sequence ID" value="Pp3c9_14850V3.1"/>
    <property type="gene ID" value="Pp3c9_14850"/>
</dbReference>
<dbReference type="GO" id="GO:0003676">
    <property type="term" value="F:nucleic acid binding"/>
    <property type="evidence" value="ECO:0007669"/>
    <property type="project" value="InterPro"/>
</dbReference>
<dbReference type="Proteomes" id="UP000006727">
    <property type="component" value="Chromosome 9"/>
</dbReference>
<gene>
    <name evidence="5" type="primary">LOC112287142</name>
    <name evidence="4" type="ORF">PHYPA_012716</name>
</gene>
<evidence type="ECO:0000313" key="6">
    <source>
        <dbReference type="Proteomes" id="UP000006727"/>
    </source>
</evidence>
<reference evidence="5" key="3">
    <citation type="submission" date="2020-12" db="UniProtKB">
        <authorList>
            <consortium name="EnsemblPlants"/>
        </authorList>
    </citation>
    <scope>IDENTIFICATION</scope>
</reference>
<dbReference type="PANTHER" id="PTHR48453">
    <property type="entry name" value="CCHC-TYPE DOMAIN-CONTAINING PROTEIN"/>
    <property type="match status" value="1"/>
</dbReference>
<reference evidence="4 6" key="2">
    <citation type="journal article" date="2018" name="Plant J.">
        <title>The Physcomitrella patens chromosome-scale assembly reveals moss genome structure and evolution.</title>
        <authorList>
            <person name="Lang D."/>
            <person name="Ullrich K.K."/>
            <person name="Murat F."/>
            <person name="Fuchs J."/>
            <person name="Jenkins J."/>
            <person name="Haas F.B."/>
            <person name="Piednoel M."/>
            <person name="Gundlach H."/>
            <person name="Van Bel M."/>
            <person name="Meyberg R."/>
            <person name="Vives C."/>
            <person name="Morata J."/>
            <person name="Symeonidi A."/>
            <person name="Hiss M."/>
            <person name="Muchero W."/>
            <person name="Kamisugi Y."/>
            <person name="Saleh O."/>
            <person name="Blanc G."/>
            <person name="Decker E.L."/>
            <person name="van Gessel N."/>
            <person name="Grimwood J."/>
            <person name="Hayes R.D."/>
            <person name="Graham S.W."/>
            <person name="Gunter L.E."/>
            <person name="McDaniel S.F."/>
            <person name="Hoernstein S.N.W."/>
            <person name="Larsson A."/>
            <person name="Li F.W."/>
            <person name="Perroud P.F."/>
            <person name="Phillips J."/>
            <person name="Ranjan P."/>
            <person name="Rokshar D.S."/>
            <person name="Rothfels C.J."/>
            <person name="Schneider L."/>
            <person name="Shu S."/>
            <person name="Stevenson D.W."/>
            <person name="Thummler F."/>
            <person name="Tillich M."/>
            <person name="Villarreal Aguilar J.C."/>
            <person name="Widiez T."/>
            <person name="Wong G.K."/>
            <person name="Wymore A."/>
            <person name="Zhang Y."/>
            <person name="Zimmer A.D."/>
            <person name="Quatrano R.S."/>
            <person name="Mayer K.F.X."/>
            <person name="Goodstein D."/>
            <person name="Casacuberta J.M."/>
            <person name="Vandepoele K."/>
            <person name="Reski R."/>
            <person name="Cuming A.C."/>
            <person name="Tuskan G.A."/>
            <person name="Maumus F."/>
            <person name="Salse J."/>
            <person name="Schmutz J."/>
            <person name="Rensing S.A."/>
        </authorList>
    </citation>
    <scope>NUCLEOTIDE SEQUENCE [LARGE SCALE GENOMIC DNA]</scope>
    <source>
        <strain evidence="5 6">cv. Gransden 2004</strain>
    </source>
</reference>
<feature type="domain" description="CCHC-type" evidence="3">
    <location>
        <begin position="288"/>
        <end position="302"/>
    </location>
</feature>
<evidence type="ECO:0000313" key="5">
    <source>
        <dbReference type="EnsemblPlants" id="Pp3c9_14850V3.1"/>
    </source>
</evidence>
<dbReference type="Gramene" id="Pp3c9_14850V3.2">
    <property type="protein sequence ID" value="Pp3c9_14850V3.2"/>
    <property type="gene ID" value="Pp3c9_14850"/>
</dbReference>
<dbReference type="RefSeq" id="XP_024385658.1">
    <property type="nucleotide sequence ID" value="XM_024529890.2"/>
</dbReference>
<dbReference type="AlphaFoldDB" id="A9TS20"/>
<dbReference type="InterPro" id="IPR007529">
    <property type="entry name" value="Znf_HIT"/>
</dbReference>
<feature type="region of interest" description="Disordered" evidence="2">
    <location>
        <begin position="33"/>
        <end position="81"/>
    </location>
</feature>
<dbReference type="Gene3D" id="3.30.60.220">
    <property type="match status" value="1"/>
</dbReference>
<dbReference type="eggNOG" id="KOG0331">
    <property type="taxonomic scope" value="Eukaryota"/>
</dbReference>
<evidence type="ECO:0000313" key="4">
    <source>
        <dbReference type="EMBL" id="PNR48241.1"/>
    </source>
</evidence>
<keyword evidence="6" id="KW-1185">Reference proteome</keyword>
<dbReference type="EnsemblPlants" id="Pp3c9_14850V3.1">
    <property type="protein sequence ID" value="Pp3c9_14850V3.1"/>
    <property type="gene ID" value="Pp3c9_14850"/>
</dbReference>
<dbReference type="InterPro" id="IPR001878">
    <property type="entry name" value="Znf_CCHC"/>
</dbReference>
<dbReference type="PaxDb" id="3218-PP1S302_39V6.1"/>
<feature type="region of interest" description="Disordered" evidence="2">
    <location>
        <begin position="145"/>
        <end position="172"/>
    </location>
</feature>
<evidence type="ECO:0000256" key="1">
    <source>
        <dbReference type="PROSITE-ProRule" id="PRU00047"/>
    </source>
</evidence>
<accession>A9TS20</accession>